<dbReference type="EMBL" id="JAMYWC010000011">
    <property type="protein sequence ID" value="MCP1175697.1"/>
    <property type="molecule type" value="Genomic_DNA"/>
</dbReference>
<dbReference type="Gene3D" id="1.25.10.10">
    <property type="entry name" value="Leucine-rich Repeat Variant"/>
    <property type="match status" value="1"/>
</dbReference>
<dbReference type="RefSeq" id="WP_253542908.1">
    <property type="nucleotide sequence ID" value="NZ_JAMYWC010000011.1"/>
</dbReference>
<dbReference type="InterPro" id="IPR011989">
    <property type="entry name" value="ARM-like"/>
</dbReference>
<dbReference type="InterPro" id="IPR016024">
    <property type="entry name" value="ARM-type_fold"/>
</dbReference>
<dbReference type="AlphaFoldDB" id="A0AA42BN68"/>
<protein>
    <submittedName>
        <fullName evidence="1">Uncharacterized protein</fullName>
    </submittedName>
</protein>
<proteinExistence type="predicted"/>
<name>A0AA42BN68_9RALS</name>
<dbReference type="SUPFAM" id="SSF48371">
    <property type="entry name" value="ARM repeat"/>
    <property type="match status" value="1"/>
</dbReference>
<comment type="caution">
    <text evidence="1">The sequence shown here is derived from an EMBL/GenBank/DDBJ whole genome shotgun (WGS) entry which is preliminary data.</text>
</comment>
<keyword evidence="2" id="KW-1185">Reference proteome</keyword>
<organism evidence="1 2">
    <name type="scientific">Ralstonia chuxiongensis</name>
    <dbReference type="NCBI Taxonomy" id="2957504"/>
    <lineage>
        <taxon>Bacteria</taxon>
        <taxon>Pseudomonadati</taxon>
        <taxon>Pseudomonadota</taxon>
        <taxon>Betaproteobacteria</taxon>
        <taxon>Burkholderiales</taxon>
        <taxon>Burkholderiaceae</taxon>
        <taxon>Ralstonia</taxon>
    </lineage>
</organism>
<gene>
    <name evidence="1" type="ORF">NKG59_25305</name>
</gene>
<dbReference type="Proteomes" id="UP001162793">
    <property type="component" value="Unassembled WGS sequence"/>
</dbReference>
<reference evidence="2" key="1">
    <citation type="journal article" date="2023" name="Front. Microbiol.">
        <title>Ralstonia chuxiongensis sp. nov., Ralstonia mojiangensis sp. nov., and Ralstonia soli sp. nov., isolated from tobacco fields, are three novel species in the family Burkholderiaceae.</title>
        <authorList>
            <person name="Lu C.H."/>
            <person name="Zhang Y.Y."/>
            <person name="Jiang N."/>
            <person name="Chen W."/>
            <person name="Shao X."/>
            <person name="Zhao Z.M."/>
            <person name="Lu W.L."/>
            <person name="Hu X."/>
            <person name="Xi Y.X."/>
            <person name="Zou S.Y."/>
            <person name="Wei Q.J."/>
            <person name="Lin Z.L."/>
            <person name="Gong L."/>
            <person name="Gai X.T."/>
            <person name="Zhang L.Q."/>
            <person name="Li J.Y."/>
            <person name="Jin Y."/>
            <person name="Xia Z.Y."/>
        </authorList>
    </citation>
    <scope>NUCLEOTIDE SEQUENCE [LARGE SCALE GENOMIC DNA]</scope>
    <source>
        <strain evidence="2">21YRMH01-3</strain>
    </source>
</reference>
<evidence type="ECO:0000313" key="2">
    <source>
        <dbReference type="Proteomes" id="UP001162793"/>
    </source>
</evidence>
<accession>A0AA42BN68</accession>
<sequence length="414" mass="45893">MIYLSSLQYRFRRASKEECRTLIKACHRVAPGGASTVDVYLRDWTWWIHEGDLRLPSNVVNDINLIVTGDMIVDGWYDDYLGGGLLAVFGSMRCRHVFSWYTLYVARDLLVQGLNLQYYNDWVFECGGQVAARAFIGDDKSCLFDLHRSDLEGYYYSLGFDAKSSLRPYRMLGLIEGEEDGCEVEDASPEGCEDEEQDEYDDFETPSSAKVIAHVKAAEAQGRSAFSTPEPAPATVWREALHPDTAPARLGELVASHGWDVAMRPKLEPELQVLLADHADARVRWALATSPDVSEALLRQLANDPAHVVRAAVASHVHCPSDLQICFAKDAAADVRAAVVHAHGRGPAEWVTRMAGDPCTVVRRAVAVIPNLPPNVVAQLTSDADDVVRHRTMRIQSPLLDPMLARFVACTPKC</sequence>
<evidence type="ECO:0000313" key="1">
    <source>
        <dbReference type="EMBL" id="MCP1175697.1"/>
    </source>
</evidence>